<dbReference type="Pfam" id="PF04542">
    <property type="entry name" value="Sigma70_r2"/>
    <property type="match status" value="1"/>
</dbReference>
<keyword evidence="4" id="KW-0238">DNA-binding</keyword>
<feature type="domain" description="RNA polymerase sigma-70 region 2" evidence="6">
    <location>
        <begin position="42"/>
        <end position="105"/>
    </location>
</feature>
<dbReference type="AlphaFoldDB" id="G0LC37"/>
<dbReference type="Pfam" id="PF08281">
    <property type="entry name" value="Sigma70_r4_2"/>
    <property type="match status" value="1"/>
</dbReference>
<gene>
    <name evidence="8" type="ordered locus">zobellia_2470</name>
</gene>
<protein>
    <submittedName>
        <fullName evidence="8">RNA polymerase ECF-type sigma factor</fullName>
    </submittedName>
</protein>
<dbReference type="InterPro" id="IPR013325">
    <property type="entry name" value="RNA_pol_sigma_r2"/>
</dbReference>
<dbReference type="GO" id="GO:0003677">
    <property type="term" value="F:DNA binding"/>
    <property type="evidence" value="ECO:0007669"/>
    <property type="project" value="UniProtKB-KW"/>
</dbReference>
<dbReference type="SUPFAM" id="SSF88946">
    <property type="entry name" value="Sigma2 domain of RNA polymerase sigma factors"/>
    <property type="match status" value="1"/>
</dbReference>
<organism evidence="8 9">
    <name type="scientific">Zobellia galactanivorans (strain DSM 12802 / CCUG 47099 / CIP 106680 / NCIMB 13871 / Dsij)</name>
    <dbReference type="NCBI Taxonomy" id="63186"/>
    <lineage>
        <taxon>Bacteria</taxon>
        <taxon>Pseudomonadati</taxon>
        <taxon>Bacteroidota</taxon>
        <taxon>Flavobacteriia</taxon>
        <taxon>Flavobacteriales</taxon>
        <taxon>Flavobacteriaceae</taxon>
        <taxon>Zobellia</taxon>
    </lineage>
</organism>
<dbReference type="PANTHER" id="PTHR43133:SF8">
    <property type="entry name" value="RNA POLYMERASE SIGMA FACTOR HI_1459-RELATED"/>
    <property type="match status" value="1"/>
</dbReference>
<keyword evidence="2" id="KW-0805">Transcription regulation</keyword>
<keyword evidence="5" id="KW-0804">Transcription</keyword>
<dbReference type="InterPro" id="IPR007627">
    <property type="entry name" value="RNA_pol_sigma70_r2"/>
</dbReference>
<dbReference type="KEGG" id="zga:ZOBELLIA_2470"/>
<dbReference type="Proteomes" id="UP000008898">
    <property type="component" value="Chromosome"/>
</dbReference>
<dbReference type="GO" id="GO:0016987">
    <property type="term" value="F:sigma factor activity"/>
    <property type="evidence" value="ECO:0007669"/>
    <property type="project" value="UniProtKB-KW"/>
</dbReference>
<evidence type="ECO:0000256" key="2">
    <source>
        <dbReference type="ARBA" id="ARBA00023015"/>
    </source>
</evidence>
<dbReference type="Gene3D" id="1.10.10.10">
    <property type="entry name" value="Winged helix-like DNA-binding domain superfamily/Winged helix DNA-binding domain"/>
    <property type="match status" value="1"/>
</dbReference>
<dbReference type="InterPro" id="IPR036388">
    <property type="entry name" value="WH-like_DNA-bd_sf"/>
</dbReference>
<dbReference type="InterPro" id="IPR013324">
    <property type="entry name" value="RNA_pol_sigma_r3/r4-like"/>
</dbReference>
<reference evidence="8 9" key="2">
    <citation type="journal article" date="2012" name="Environ. Microbiol.">
        <title>Characterization of the first alginolytic operons in a marine bacterium: from their emergence in marine Flavobacteriia to their independent transfers to marine Proteobacteria and human gut Bacteroides.</title>
        <authorList>
            <person name="Thomas F."/>
            <person name="Barbeyron T."/>
            <person name="Tonon T."/>
            <person name="Genicot S."/>
            <person name="Czjzek M."/>
            <person name="Michel G."/>
        </authorList>
    </citation>
    <scope>NUCLEOTIDE SEQUENCE [LARGE SCALE GENOMIC DNA]</scope>
    <source>
        <strain evidence="9">DSM 12802 / CCUG 47099 / CIP 106680 / NCIMB 13871 / Dsij</strain>
    </source>
</reference>
<dbReference type="Gene3D" id="1.10.1740.10">
    <property type="match status" value="1"/>
</dbReference>
<proteinExistence type="inferred from homology"/>
<evidence type="ECO:0000256" key="3">
    <source>
        <dbReference type="ARBA" id="ARBA00023082"/>
    </source>
</evidence>
<feature type="domain" description="RNA polymerase sigma factor 70 region 4 type 2" evidence="7">
    <location>
        <begin position="154"/>
        <end position="205"/>
    </location>
</feature>
<sequence length="214" mass="24561">MAALNYIRSNEKKLKVIKSNSITFDNDTKPMAQHQLQPENWVDLYADYLFNYAIGRISDSEVAKDLVQETFMAGLKSAKNYKGDAAERTWLIAILKRKVIDYYRKINSNKGKAEVRMNYSSQSDAEGDWLEEQVADPFSSFENSNIENEELGLAIQDCISKLPKKQALVFTMKTIQGISTEDICNELDINPSNLWVMIHRARTALMDCLNQNWF</sequence>
<dbReference type="NCBIfam" id="TIGR02937">
    <property type="entry name" value="sigma70-ECF"/>
    <property type="match status" value="1"/>
</dbReference>
<keyword evidence="3" id="KW-0731">Sigma factor</keyword>
<evidence type="ECO:0000259" key="6">
    <source>
        <dbReference type="Pfam" id="PF04542"/>
    </source>
</evidence>
<dbReference type="InterPro" id="IPR014284">
    <property type="entry name" value="RNA_pol_sigma-70_dom"/>
</dbReference>
<evidence type="ECO:0000256" key="4">
    <source>
        <dbReference type="ARBA" id="ARBA00023125"/>
    </source>
</evidence>
<evidence type="ECO:0000313" key="9">
    <source>
        <dbReference type="Proteomes" id="UP000008898"/>
    </source>
</evidence>
<reference evidence="9" key="1">
    <citation type="submission" date="2009-07" db="EMBL/GenBank/DDBJ databases">
        <title>Complete genome sequence of Zobellia galactanivorans Dsij.</title>
        <authorList>
            <consortium name="Genoscope - CEA"/>
        </authorList>
    </citation>
    <scope>NUCLEOTIDE SEQUENCE [LARGE SCALE GENOMIC DNA]</scope>
    <source>
        <strain evidence="9">DSM 12802 / CCUG 47099 / CIP 106680 / NCIMB 13871 / Dsij</strain>
    </source>
</reference>
<dbReference type="InterPro" id="IPR013249">
    <property type="entry name" value="RNA_pol_sigma70_r4_t2"/>
</dbReference>
<dbReference type="PANTHER" id="PTHR43133">
    <property type="entry name" value="RNA POLYMERASE ECF-TYPE SIGMA FACTO"/>
    <property type="match status" value="1"/>
</dbReference>
<name>G0LC37_ZOBGA</name>
<accession>G0LC37</accession>
<evidence type="ECO:0000256" key="1">
    <source>
        <dbReference type="ARBA" id="ARBA00010641"/>
    </source>
</evidence>
<evidence type="ECO:0000259" key="7">
    <source>
        <dbReference type="Pfam" id="PF08281"/>
    </source>
</evidence>
<comment type="similarity">
    <text evidence="1">Belongs to the sigma-70 factor family. ECF subfamily.</text>
</comment>
<evidence type="ECO:0000256" key="5">
    <source>
        <dbReference type="ARBA" id="ARBA00023163"/>
    </source>
</evidence>
<keyword evidence="9" id="KW-1185">Reference proteome</keyword>
<dbReference type="InterPro" id="IPR039425">
    <property type="entry name" value="RNA_pol_sigma-70-like"/>
</dbReference>
<dbReference type="STRING" id="63186.ZOBELLIA_2470"/>
<dbReference type="GO" id="GO:0006352">
    <property type="term" value="P:DNA-templated transcription initiation"/>
    <property type="evidence" value="ECO:0007669"/>
    <property type="project" value="InterPro"/>
</dbReference>
<dbReference type="HOGENOM" id="CLU_047691_2_0_10"/>
<dbReference type="EMBL" id="FP476056">
    <property type="protein sequence ID" value="CAZ96620.1"/>
    <property type="molecule type" value="Genomic_DNA"/>
</dbReference>
<evidence type="ECO:0000313" key="8">
    <source>
        <dbReference type="EMBL" id="CAZ96620.1"/>
    </source>
</evidence>
<dbReference type="SUPFAM" id="SSF88659">
    <property type="entry name" value="Sigma3 and sigma4 domains of RNA polymerase sigma factors"/>
    <property type="match status" value="1"/>
</dbReference>